<dbReference type="Gene3D" id="1.20.1420.30">
    <property type="entry name" value="NCX, central ion-binding region"/>
    <property type="match status" value="2"/>
</dbReference>
<evidence type="ECO:0000256" key="7">
    <source>
        <dbReference type="ARBA" id="ARBA00022723"/>
    </source>
</evidence>
<dbReference type="Pfam" id="PF13793">
    <property type="entry name" value="Pribosyltran_N"/>
    <property type="match status" value="1"/>
</dbReference>
<accession>A0A1E3NT09</accession>
<dbReference type="GO" id="GO:0009156">
    <property type="term" value="P:ribonucleoside monophosphate biosynthetic process"/>
    <property type="evidence" value="ECO:0007669"/>
    <property type="project" value="InterPro"/>
</dbReference>
<dbReference type="FunFam" id="1.20.1420.30:FF:000011">
    <property type="entry name" value="Vacuolar calcium ion transporter"/>
    <property type="match status" value="1"/>
</dbReference>
<dbReference type="SMART" id="SM01400">
    <property type="entry name" value="Pribosyltran_N"/>
    <property type="match status" value="1"/>
</dbReference>
<evidence type="ECO:0000256" key="8">
    <source>
        <dbReference type="ARBA" id="ARBA00022727"/>
    </source>
</evidence>
<keyword evidence="7" id="KW-0479">Metal-binding</keyword>
<name>A0A1E3NT09_9ASCO</name>
<keyword evidence="10" id="KW-0418">Kinase</keyword>
<comment type="similarity">
    <text evidence="3">Belongs to the Ca(2+):cation antiporter (CaCA) (TC 2.A.19) family.</text>
</comment>
<dbReference type="PANTHER" id="PTHR10210:SF48">
    <property type="entry name" value="RIBOSE-PHOSPHATE PYROPHOSPHOKINASE 3"/>
    <property type="match status" value="1"/>
</dbReference>
<dbReference type="Proteomes" id="UP000094455">
    <property type="component" value="Unassembled WGS sequence"/>
</dbReference>
<evidence type="ECO:0000256" key="6">
    <source>
        <dbReference type="ARBA" id="ARBA00022692"/>
    </source>
</evidence>
<dbReference type="EMBL" id="KV454001">
    <property type="protein sequence ID" value="ODQ49184.1"/>
    <property type="molecule type" value="Genomic_DNA"/>
</dbReference>
<dbReference type="CDD" id="cd06223">
    <property type="entry name" value="PRTases_typeI"/>
    <property type="match status" value="1"/>
</dbReference>
<dbReference type="InterPro" id="IPR000836">
    <property type="entry name" value="PRTase_dom"/>
</dbReference>
<feature type="domain" description="Sodium/calcium exchanger membrane region" evidence="18">
    <location>
        <begin position="303"/>
        <end position="441"/>
    </location>
</feature>
<dbReference type="NCBIfam" id="NF002320">
    <property type="entry name" value="PRK01259.1"/>
    <property type="match status" value="1"/>
</dbReference>
<dbReference type="GO" id="GO:0004749">
    <property type="term" value="F:ribose phosphate diphosphokinase activity"/>
    <property type="evidence" value="ECO:0007669"/>
    <property type="project" value="UniProtKB-EC"/>
</dbReference>
<feature type="transmembrane region" description="Helical" evidence="17">
    <location>
        <begin position="400"/>
        <end position="421"/>
    </location>
</feature>
<dbReference type="InterPro" id="IPR004837">
    <property type="entry name" value="NaCa_Exmemb"/>
</dbReference>
<evidence type="ECO:0000256" key="2">
    <source>
        <dbReference type="ARBA" id="ARBA00006478"/>
    </source>
</evidence>
<dbReference type="GO" id="GO:0055085">
    <property type="term" value="P:transmembrane transport"/>
    <property type="evidence" value="ECO:0007669"/>
    <property type="project" value="InterPro"/>
</dbReference>
<feature type="transmembrane region" description="Helical" evidence="17">
    <location>
        <begin position="428"/>
        <end position="448"/>
    </location>
</feature>
<feature type="compositionally biased region" description="Low complexity" evidence="16">
    <location>
        <begin position="7"/>
        <end position="20"/>
    </location>
</feature>
<keyword evidence="8" id="KW-0545">Nucleotide biosynthesis</keyword>
<dbReference type="GeneID" id="30179913"/>
<evidence type="ECO:0000256" key="3">
    <source>
        <dbReference type="ARBA" id="ARBA00008170"/>
    </source>
</evidence>
<evidence type="ECO:0000256" key="17">
    <source>
        <dbReference type="SAM" id="Phobius"/>
    </source>
</evidence>
<dbReference type="PROSITE" id="PS00114">
    <property type="entry name" value="PRPP_SYNTHASE"/>
    <property type="match status" value="1"/>
</dbReference>
<evidence type="ECO:0000313" key="20">
    <source>
        <dbReference type="EMBL" id="ODQ49184.1"/>
    </source>
</evidence>
<evidence type="ECO:0000256" key="12">
    <source>
        <dbReference type="ARBA" id="ARBA00022842"/>
    </source>
</evidence>
<proteinExistence type="inferred from homology"/>
<comment type="subcellular location">
    <subcellularLocation>
        <location evidence="1">Membrane</location>
        <topology evidence="1">Multi-pass membrane protein</topology>
    </subcellularLocation>
</comment>
<dbReference type="Gene3D" id="3.40.50.2020">
    <property type="match status" value="2"/>
</dbReference>
<feature type="transmembrane region" description="Helical" evidence="17">
    <location>
        <begin position="56"/>
        <end position="82"/>
    </location>
</feature>
<keyword evidence="12" id="KW-0460">Magnesium</keyword>
<feature type="transmembrane region" description="Helical" evidence="17">
    <location>
        <begin position="127"/>
        <end position="150"/>
    </location>
</feature>
<keyword evidence="14 17" id="KW-0472">Membrane</keyword>
<evidence type="ECO:0000259" key="18">
    <source>
        <dbReference type="Pfam" id="PF01699"/>
    </source>
</evidence>
<dbReference type="GO" id="GO:0016020">
    <property type="term" value="C:membrane"/>
    <property type="evidence" value="ECO:0007669"/>
    <property type="project" value="UniProtKB-SubCell"/>
</dbReference>
<feature type="transmembrane region" description="Helical" evidence="17">
    <location>
        <begin position="162"/>
        <end position="183"/>
    </location>
</feature>
<dbReference type="STRING" id="763406.A0A1E3NT09"/>
<dbReference type="InterPro" id="IPR029057">
    <property type="entry name" value="PRTase-like"/>
</dbReference>
<evidence type="ECO:0000256" key="10">
    <source>
        <dbReference type="ARBA" id="ARBA00022777"/>
    </source>
</evidence>
<dbReference type="NCBIfam" id="TIGR01251">
    <property type="entry name" value="ribP_PPkin"/>
    <property type="match status" value="1"/>
</dbReference>
<evidence type="ECO:0000256" key="13">
    <source>
        <dbReference type="ARBA" id="ARBA00022989"/>
    </source>
</evidence>
<feature type="transmembrane region" description="Helical" evidence="17">
    <location>
        <begin position="195"/>
        <end position="216"/>
    </location>
</feature>
<dbReference type="GO" id="GO:0006015">
    <property type="term" value="P:5-phosphoribose 1-diphosphate biosynthetic process"/>
    <property type="evidence" value="ECO:0007669"/>
    <property type="project" value="TreeGrafter"/>
</dbReference>
<feature type="domain" description="Sodium/calcium exchanger membrane region" evidence="18">
    <location>
        <begin position="61"/>
        <end position="218"/>
    </location>
</feature>
<dbReference type="SUPFAM" id="SSF53271">
    <property type="entry name" value="PRTase-like"/>
    <property type="match status" value="1"/>
</dbReference>
<feature type="domain" description="Ribose-phosphate pyrophosphokinase N-terminal" evidence="19">
    <location>
        <begin position="454"/>
        <end position="553"/>
    </location>
</feature>
<dbReference type="GO" id="GO:0016301">
    <property type="term" value="F:kinase activity"/>
    <property type="evidence" value="ECO:0007669"/>
    <property type="project" value="UniProtKB-KW"/>
</dbReference>
<feature type="transmembrane region" description="Helical" evidence="17">
    <location>
        <begin position="94"/>
        <end position="115"/>
    </location>
</feature>
<evidence type="ECO:0000256" key="4">
    <source>
        <dbReference type="ARBA" id="ARBA00013247"/>
    </source>
</evidence>
<dbReference type="FunFam" id="3.40.50.2020:FF:000005">
    <property type="entry name" value="Ribose-phosphate pyrophosphokinase 1"/>
    <property type="match status" value="1"/>
</dbReference>
<comment type="similarity">
    <text evidence="2">Belongs to the ribose-phosphate pyrophosphokinase family.</text>
</comment>
<feature type="region of interest" description="Disordered" evidence="16">
    <location>
        <begin position="1"/>
        <end position="20"/>
    </location>
</feature>
<sequence>MSSENTALLEQESSPQQQPAQSMLKSGYEACATTLRSSPVNWLLLFVPLGIVAEKVGMGAVTVFTTNFMAIIPLASLLAFATEELGESIHNDSIAGLLNATFGNAVEVIVSVIALRQNQVTVVQASMLGSILSNLLLVLGSCFIVGGLRYKEQFFNQTAAQTMGSLLAVSVMALLLPAAFYLSLPKDTSHLADKILNFSRGTSFVLLTVYVFYMVFQLKTHAFLFTEDADASAENVIQDLEAQPANPAQALESAEPASYYGQENTAPESASSHSRSNSFLINRPKSIYDLGSSPEQHLSAISAIAVLLLSTVMVSISADYLVGTIDEIVQTSGLSKTFIGLIIIPIVGNAAEHVTAIYVAYHNKMDLAIGVAIGSSLQIAIFVTPFLVLVGWIMDVPMSLYFSMYETAVIFVSVFITNSLILDGSSNWLEGVMLVATYFIIGISFFLFPDTLGELGLPLTPVEFKRDSNKEVLFSIGESIRDEDIYIIMQIGAGPVNDKVFELLIMLNACRAASARRITAVLPNFPYARQDRKDKSRAPITAKLMADMLTTAGCDHVITMDLHAAQIQGFFDSPVDNLYAEPSVVRYIKEKIDMKNAIIISPDAGGAKRAAGLADKLDLNFALIHKERARANEVSRMVLVGDVTDKICIIVDDMADTCGTLAKAADVLLDNGAKSVIAIVTHGILSGKAIQNINNSRLEKVVCTNTVPFESKLSQCPKLDSLDISGVLAEAIRRLHNGESISFLFTNAPY</sequence>
<evidence type="ECO:0000256" key="11">
    <source>
        <dbReference type="ARBA" id="ARBA00022840"/>
    </source>
</evidence>
<keyword evidence="13 17" id="KW-1133">Transmembrane helix</keyword>
<dbReference type="PANTHER" id="PTHR10210">
    <property type="entry name" value="RIBOSE-PHOSPHATE DIPHOSPHOKINASE FAMILY MEMBER"/>
    <property type="match status" value="1"/>
</dbReference>
<dbReference type="GO" id="GO:0008361">
    <property type="term" value="P:regulation of cell size"/>
    <property type="evidence" value="ECO:0007669"/>
    <property type="project" value="TreeGrafter"/>
</dbReference>
<evidence type="ECO:0000256" key="5">
    <source>
        <dbReference type="ARBA" id="ARBA00022679"/>
    </source>
</evidence>
<feature type="transmembrane region" description="Helical" evidence="17">
    <location>
        <begin position="338"/>
        <end position="360"/>
    </location>
</feature>
<evidence type="ECO:0000256" key="14">
    <source>
        <dbReference type="ARBA" id="ARBA00023136"/>
    </source>
</evidence>
<dbReference type="OrthoDB" id="1699231at2759"/>
<organism evidence="20 21">
    <name type="scientific">Pichia membranifaciens NRRL Y-2026</name>
    <dbReference type="NCBI Taxonomy" id="763406"/>
    <lineage>
        <taxon>Eukaryota</taxon>
        <taxon>Fungi</taxon>
        <taxon>Dikarya</taxon>
        <taxon>Ascomycota</taxon>
        <taxon>Saccharomycotina</taxon>
        <taxon>Pichiomycetes</taxon>
        <taxon>Pichiales</taxon>
        <taxon>Pichiaceae</taxon>
        <taxon>Pichia</taxon>
    </lineage>
</organism>
<dbReference type="GO" id="GO:0000287">
    <property type="term" value="F:magnesium ion binding"/>
    <property type="evidence" value="ECO:0007669"/>
    <property type="project" value="InterPro"/>
</dbReference>
<dbReference type="AlphaFoldDB" id="A0A1E3NT09"/>
<gene>
    <name evidence="20" type="ORF">PICMEDRAFT_57264</name>
</gene>
<dbReference type="Pfam" id="PF14572">
    <property type="entry name" value="Pribosyl_synth"/>
    <property type="match status" value="1"/>
</dbReference>
<dbReference type="RefSeq" id="XP_019020297.1">
    <property type="nucleotide sequence ID" value="XM_019163226.1"/>
</dbReference>
<dbReference type="GO" id="GO:0005737">
    <property type="term" value="C:cytoplasm"/>
    <property type="evidence" value="ECO:0007669"/>
    <property type="project" value="TreeGrafter"/>
</dbReference>
<keyword evidence="6 17" id="KW-0812">Transmembrane</keyword>
<protein>
    <recommendedName>
        <fullName evidence="4">ribose-phosphate diphosphokinase</fullName>
        <ecNumber evidence="4">2.7.6.1</ecNumber>
    </recommendedName>
</protein>
<evidence type="ECO:0000256" key="15">
    <source>
        <dbReference type="ARBA" id="ARBA00049535"/>
    </source>
</evidence>
<keyword evidence="11" id="KW-0067">ATP-binding</keyword>
<feature type="transmembrane region" description="Helical" evidence="17">
    <location>
        <begin position="367"/>
        <end position="394"/>
    </location>
</feature>
<dbReference type="Pfam" id="PF01699">
    <property type="entry name" value="Na_Ca_ex"/>
    <property type="match status" value="2"/>
</dbReference>
<dbReference type="InterPro" id="IPR000842">
    <property type="entry name" value="PRib_PP_synth_CS"/>
</dbReference>
<comment type="catalytic activity">
    <reaction evidence="15">
        <text>D-ribose 5-phosphate + ATP = 5-phospho-alpha-D-ribose 1-diphosphate + AMP + H(+)</text>
        <dbReference type="Rhea" id="RHEA:15609"/>
        <dbReference type="ChEBI" id="CHEBI:15378"/>
        <dbReference type="ChEBI" id="CHEBI:30616"/>
        <dbReference type="ChEBI" id="CHEBI:58017"/>
        <dbReference type="ChEBI" id="CHEBI:78346"/>
        <dbReference type="ChEBI" id="CHEBI:456215"/>
        <dbReference type="EC" id="2.7.6.1"/>
    </reaction>
</comment>
<keyword evidence="21" id="KW-1185">Reference proteome</keyword>
<dbReference type="GO" id="GO:0005524">
    <property type="term" value="F:ATP binding"/>
    <property type="evidence" value="ECO:0007669"/>
    <property type="project" value="UniProtKB-KW"/>
</dbReference>
<dbReference type="InterPro" id="IPR044880">
    <property type="entry name" value="NCX_ion-bd_dom_sf"/>
</dbReference>
<dbReference type="GO" id="GO:0006164">
    <property type="term" value="P:purine nucleotide biosynthetic process"/>
    <property type="evidence" value="ECO:0007669"/>
    <property type="project" value="TreeGrafter"/>
</dbReference>
<keyword evidence="5" id="KW-0808">Transferase</keyword>
<evidence type="ECO:0000313" key="21">
    <source>
        <dbReference type="Proteomes" id="UP000094455"/>
    </source>
</evidence>
<reference evidence="20 21" key="1">
    <citation type="journal article" date="2016" name="Proc. Natl. Acad. Sci. U.S.A.">
        <title>Comparative genomics of biotechnologically important yeasts.</title>
        <authorList>
            <person name="Riley R."/>
            <person name="Haridas S."/>
            <person name="Wolfe K.H."/>
            <person name="Lopes M.R."/>
            <person name="Hittinger C.T."/>
            <person name="Goeker M."/>
            <person name="Salamov A.A."/>
            <person name="Wisecaver J.H."/>
            <person name="Long T.M."/>
            <person name="Calvey C.H."/>
            <person name="Aerts A.L."/>
            <person name="Barry K.W."/>
            <person name="Choi C."/>
            <person name="Clum A."/>
            <person name="Coughlan A.Y."/>
            <person name="Deshpande S."/>
            <person name="Douglass A.P."/>
            <person name="Hanson S.J."/>
            <person name="Klenk H.-P."/>
            <person name="LaButti K.M."/>
            <person name="Lapidus A."/>
            <person name="Lindquist E.A."/>
            <person name="Lipzen A.M."/>
            <person name="Meier-Kolthoff J.P."/>
            <person name="Ohm R.A."/>
            <person name="Otillar R.P."/>
            <person name="Pangilinan J.L."/>
            <person name="Peng Y."/>
            <person name="Rokas A."/>
            <person name="Rosa C.A."/>
            <person name="Scheuner C."/>
            <person name="Sibirny A.A."/>
            <person name="Slot J.C."/>
            <person name="Stielow J.B."/>
            <person name="Sun H."/>
            <person name="Kurtzman C.P."/>
            <person name="Blackwell M."/>
            <person name="Grigoriev I.V."/>
            <person name="Jeffries T.W."/>
        </authorList>
    </citation>
    <scope>NUCLEOTIDE SEQUENCE [LARGE SCALE GENOMIC DNA]</scope>
    <source>
        <strain evidence="20 21">NRRL Y-2026</strain>
    </source>
</reference>
<evidence type="ECO:0000256" key="1">
    <source>
        <dbReference type="ARBA" id="ARBA00004141"/>
    </source>
</evidence>
<evidence type="ECO:0000256" key="9">
    <source>
        <dbReference type="ARBA" id="ARBA00022741"/>
    </source>
</evidence>
<keyword evidence="9" id="KW-0547">Nucleotide-binding</keyword>
<dbReference type="InterPro" id="IPR029099">
    <property type="entry name" value="Pribosyltran_N"/>
</dbReference>
<dbReference type="InterPro" id="IPR005946">
    <property type="entry name" value="Rib-P_diPkinase"/>
</dbReference>
<evidence type="ECO:0000256" key="16">
    <source>
        <dbReference type="SAM" id="MobiDB-lite"/>
    </source>
</evidence>
<dbReference type="GO" id="GO:0002189">
    <property type="term" value="C:ribose phosphate diphosphokinase complex"/>
    <property type="evidence" value="ECO:0007669"/>
    <property type="project" value="TreeGrafter"/>
</dbReference>
<evidence type="ECO:0000259" key="19">
    <source>
        <dbReference type="Pfam" id="PF13793"/>
    </source>
</evidence>
<dbReference type="EC" id="2.7.6.1" evidence="4"/>